<sequence length="172" mass="18787">MNSSHFLFKSSELNKLSFISSSSSSSSCSSIVMTVRSLPPLSSSKTIITSSSLNKSTLSSPSSSSLDTHSSPFSATTPSPLDTRCTPSSATTSPSSFLDTRCSPSSATTFFISDFRVWLILSSSVSSTMFMAVPCKRVLKFPMIKPTIPLHNKNMYFLSTRLIYMESKWRLC</sequence>
<reference evidence="2" key="2">
    <citation type="submission" date="2015-03" db="UniProtKB">
        <authorList>
            <consortium name="EnsemblPlants"/>
        </authorList>
    </citation>
    <scope>IDENTIFICATION</scope>
</reference>
<dbReference type="HOGENOM" id="CLU_1557412_0_0_1"/>
<reference evidence="2 3" key="1">
    <citation type="journal article" date="2014" name="Genome Biol.">
        <title>Transcriptome and methylome profiling reveals relics of genome dominance in the mesopolyploid Brassica oleracea.</title>
        <authorList>
            <person name="Parkin I.A."/>
            <person name="Koh C."/>
            <person name="Tang H."/>
            <person name="Robinson S.J."/>
            <person name="Kagale S."/>
            <person name="Clarke W.E."/>
            <person name="Town C.D."/>
            <person name="Nixon J."/>
            <person name="Krishnakumar V."/>
            <person name="Bidwell S.L."/>
            <person name="Denoeud F."/>
            <person name="Belcram H."/>
            <person name="Links M.G."/>
            <person name="Just J."/>
            <person name="Clarke C."/>
            <person name="Bender T."/>
            <person name="Huebert T."/>
            <person name="Mason A.S."/>
            <person name="Pires J.C."/>
            <person name="Barker G."/>
            <person name="Moore J."/>
            <person name="Walley P.G."/>
            <person name="Manoli S."/>
            <person name="Batley J."/>
            <person name="Edwards D."/>
            <person name="Nelson M.N."/>
            <person name="Wang X."/>
            <person name="Paterson A.H."/>
            <person name="King G."/>
            <person name="Bancroft I."/>
            <person name="Chalhoub B."/>
            <person name="Sharpe A.G."/>
        </authorList>
    </citation>
    <scope>NUCLEOTIDE SEQUENCE</scope>
    <source>
        <strain evidence="2 3">cv. TO1000</strain>
    </source>
</reference>
<dbReference type="Gramene" id="Bo3g084270.1">
    <property type="protein sequence ID" value="Bo3g084270.1"/>
    <property type="gene ID" value="Bo3g084270"/>
</dbReference>
<dbReference type="Proteomes" id="UP000032141">
    <property type="component" value="Chromosome C3"/>
</dbReference>
<dbReference type="AlphaFoldDB" id="A0A0D3BDC6"/>
<dbReference type="EnsemblPlants" id="Bo3g084270.1">
    <property type="protein sequence ID" value="Bo3g084270.1"/>
    <property type="gene ID" value="Bo3g084270"/>
</dbReference>
<evidence type="ECO:0000313" key="3">
    <source>
        <dbReference type="Proteomes" id="UP000032141"/>
    </source>
</evidence>
<accession>A0A0D3BDC6</accession>
<organism evidence="2 3">
    <name type="scientific">Brassica oleracea var. oleracea</name>
    <dbReference type="NCBI Taxonomy" id="109376"/>
    <lineage>
        <taxon>Eukaryota</taxon>
        <taxon>Viridiplantae</taxon>
        <taxon>Streptophyta</taxon>
        <taxon>Embryophyta</taxon>
        <taxon>Tracheophyta</taxon>
        <taxon>Spermatophyta</taxon>
        <taxon>Magnoliopsida</taxon>
        <taxon>eudicotyledons</taxon>
        <taxon>Gunneridae</taxon>
        <taxon>Pentapetalae</taxon>
        <taxon>rosids</taxon>
        <taxon>malvids</taxon>
        <taxon>Brassicales</taxon>
        <taxon>Brassicaceae</taxon>
        <taxon>Brassiceae</taxon>
        <taxon>Brassica</taxon>
    </lineage>
</organism>
<keyword evidence="3" id="KW-1185">Reference proteome</keyword>
<feature type="region of interest" description="Disordered" evidence="1">
    <location>
        <begin position="53"/>
        <end position="94"/>
    </location>
</feature>
<name>A0A0D3BDC6_BRAOL</name>
<evidence type="ECO:0000313" key="2">
    <source>
        <dbReference type="EnsemblPlants" id="Bo3g084270.1"/>
    </source>
</evidence>
<evidence type="ECO:0000256" key="1">
    <source>
        <dbReference type="SAM" id="MobiDB-lite"/>
    </source>
</evidence>
<protein>
    <submittedName>
        <fullName evidence="2">Uncharacterized protein</fullName>
    </submittedName>
</protein>
<proteinExistence type="predicted"/>
<feature type="compositionally biased region" description="Low complexity" evidence="1">
    <location>
        <begin position="53"/>
        <end position="74"/>
    </location>
</feature>